<evidence type="ECO:0000313" key="3">
    <source>
        <dbReference type="Proteomes" id="UP000245768"/>
    </source>
</evidence>
<dbReference type="OrthoDB" id="3363201at2759"/>
<dbReference type="RefSeq" id="XP_025379759.1">
    <property type="nucleotide sequence ID" value="XM_025521431.1"/>
</dbReference>
<proteinExistence type="predicted"/>
<protein>
    <submittedName>
        <fullName evidence="2">Uncharacterized protein</fullName>
    </submittedName>
</protein>
<feature type="transmembrane region" description="Helical" evidence="1">
    <location>
        <begin position="64"/>
        <end position="85"/>
    </location>
</feature>
<keyword evidence="1" id="KW-1133">Transmembrane helix</keyword>
<dbReference type="Proteomes" id="UP000245768">
    <property type="component" value="Unassembled WGS sequence"/>
</dbReference>
<feature type="transmembrane region" description="Helical" evidence="1">
    <location>
        <begin position="29"/>
        <end position="52"/>
    </location>
</feature>
<gene>
    <name evidence="2" type="ORF">FA10DRAFT_266286</name>
</gene>
<dbReference type="GeneID" id="37043347"/>
<name>A0A316YTK9_9BASI</name>
<evidence type="ECO:0000313" key="2">
    <source>
        <dbReference type="EMBL" id="PWN92561.1"/>
    </source>
</evidence>
<feature type="transmembrane region" description="Helical" evidence="1">
    <location>
        <begin position="97"/>
        <end position="118"/>
    </location>
</feature>
<dbReference type="EMBL" id="KZ819635">
    <property type="protein sequence ID" value="PWN92561.1"/>
    <property type="molecule type" value="Genomic_DNA"/>
</dbReference>
<dbReference type="InParanoid" id="A0A316YTK9"/>
<keyword evidence="1" id="KW-0472">Membrane</keyword>
<sequence length="161" mass="17440">MSRSENKNTLVDRLPIVDSMLGMSTRAAVLLLSPILLVLIVVESGWGFYILAEWSDTLTTFHKIMTGLQSAFLVILVVLLIVGDFGLIRRNGKIIKLFAHGALLKGLILGLVGLVHIISVVKNKDEFLRDCRADGSNVCDTVSAFASPSTPIVPDMSCITS</sequence>
<keyword evidence="3" id="KW-1185">Reference proteome</keyword>
<organism evidence="2 3">
    <name type="scientific">Acaromyces ingoldii</name>
    <dbReference type="NCBI Taxonomy" id="215250"/>
    <lineage>
        <taxon>Eukaryota</taxon>
        <taxon>Fungi</taxon>
        <taxon>Dikarya</taxon>
        <taxon>Basidiomycota</taxon>
        <taxon>Ustilaginomycotina</taxon>
        <taxon>Exobasidiomycetes</taxon>
        <taxon>Exobasidiales</taxon>
        <taxon>Cryptobasidiaceae</taxon>
        <taxon>Acaromyces</taxon>
    </lineage>
</organism>
<dbReference type="AlphaFoldDB" id="A0A316YTK9"/>
<reference evidence="2 3" key="1">
    <citation type="journal article" date="2018" name="Mol. Biol. Evol.">
        <title>Broad Genomic Sampling Reveals a Smut Pathogenic Ancestry of the Fungal Clade Ustilaginomycotina.</title>
        <authorList>
            <person name="Kijpornyongpan T."/>
            <person name="Mondo S.J."/>
            <person name="Barry K."/>
            <person name="Sandor L."/>
            <person name="Lee J."/>
            <person name="Lipzen A."/>
            <person name="Pangilinan J."/>
            <person name="LaButti K."/>
            <person name="Hainaut M."/>
            <person name="Henrissat B."/>
            <person name="Grigoriev I.V."/>
            <person name="Spatafora J.W."/>
            <person name="Aime M.C."/>
        </authorList>
    </citation>
    <scope>NUCLEOTIDE SEQUENCE [LARGE SCALE GENOMIC DNA]</scope>
    <source>
        <strain evidence="2 3">MCA 4198</strain>
    </source>
</reference>
<evidence type="ECO:0000256" key="1">
    <source>
        <dbReference type="SAM" id="Phobius"/>
    </source>
</evidence>
<keyword evidence="1" id="KW-0812">Transmembrane</keyword>
<accession>A0A316YTK9</accession>